<dbReference type="RefSeq" id="WP_317793401.1">
    <property type="nucleotide sequence ID" value="NZ_AP028461.1"/>
</dbReference>
<protein>
    <submittedName>
        <fullName evidence="2">Uncharacterized protein</fullName>
    </submittedName>
</protein>
<evidence type="ECO:0000313" key="3">
    <source>
        <dbReference type="Proteomes" id="UP001597183"/>
    </source>
</evidence>
<keyword evidence="1" id="KW-1133">Transmembrane helix</keyword>
<organism evidence="2 3">
    <name type="scientific">Actinoplanes sichuanensis</name>
    <dbReference type="NCBI Taxonomy" id="512349"/>
    <lineage>
        <taxon>Bacteria</taxon>
        <taxon>Bacillati</taxon>
        <taxon>Actinomycetota</taxon>
        <taxon>Actinomycetes</taxon>
        <taxon>Micromonosporales</taxon>
        <taxon>Micromonosporaceae</taxon>
        <taxon>Actinoplanes</taxon>
    </lineage>
</organism>
<name>A0ABW4A7W1_9ACTN</name>
<gene>
    <name evidence="2" type="ORF">ACFQ5G_14925</name>
</gene>
<evidence type="ECO:0000313" key="2">
    <source>
        <dbReference type="EMBL" id="MFD1366644.1"/>
    </source>
</evidence>
<keyword evidence="1" id="KW-0812">Transmembrane</keyword>
<dbReference type="Proteomes" id="UP001597183">
    <property type="component" value="Unassembled WGS sequence"/>
</dbReference>
<accession>A0ABW4A7W1</accession>
<proteinExistence type="predicted"/>
<feature type="transmembrane region" description="Helical" evidence="1">
    <location>
        <begin position="41"/>
        <end position="59"/>
    </location>
</feature>
<sequence>MTTERKVTWKDWTVEISWLVVLAVLNVVFRLERFEGTLVSRWYVALGISVAVIAVFEFARSRINPGRNSED</sequence>
<evidence type="ECO:0000256" key="1">
    <source>
        <dbReference type="SAM" id="Phobius"/>
    </source>
</evidence>
<keyword evidence="3" id="KW-1185">Reference proteome</keyword>
<feature type="transmembrane region" description="Helical" evidence="1">
    <location>
        <begin position="12"/>
        <end position="29"/>
    </location>
</feature>
<dbReference type="EMBL" id="JBHTMK010000018">
    <property type="protein sequence ID" value="MFD1366644.1"/>
    <property type="molecule type" value="Genomic_DNA"/>
</dbReference>
<comment type="caution">
    <text evidence="2">The sequence shown here is derived from an EMBL/GenBank/DDBJ whole genome shotgun (WGS) entry which is preliminary data.</text>
</comment>
<reference evidence="3" key="1">
    <citation type="journal article" date="2019" name="Int. J. Syst. Evol. Microbiol.">
        <title>The Global Catalogue of Microorganisms (GCM) 10K type strain sequencing project: providing services to taxonomists for standard genome sequencing and annotation.</title>
        <authorList>
            <consortium name="The Broad Institute Genomics Platform"/>
            <consortium name="The Broad Institute Genome Sequencing Center for Infectious Disease"/>
            <person name="Wu L."/>
            <person name="Ma J."/>
        </authorList>
    </citation>
    <scope>NUCLEOTIDE SEQUENCE [LARGE SCALE GENOMIC DNA]</scope>
    <source>
        <strain evidence="3">CCM 7526</strain>
    </source>
</reference>
<keyword evidence="1" id="KW-0472">Membrane</keyword>